<keyword evidence="14" id="KW-1185">Reference proteome</keyword>
<evidence type="ECO:0000256" key="5">
    <source>
        <dbReference type="ARBA" id="ARBA00022679"/>
    </source>
</evidence>
<keyword evidence="6 11" id="KW-0548">Nucleotidyltransferase</keyword>
<name>A0A1I5RD47_9BACT</name>
<sequence length="333" mass="37137">MKRIKTSPFMPSEVEIEQTGENRMRITAYPFETGYAVSLAHPIRRLLLGSTIGYAPIGVKIEGASHEFDSVRGMLEDVAIFIINLKNLRFKIKGDEKKVEVNYSFTGPIEITGADLSNEQVEVVTPDGFLATLNEDAELNFSLLIHQGIGYVPSEDLRDELPEGFIALDAFFTPVRAANYTIENMLVEDNPNYEKIVFDIETDGQIDPVTAFKNTIEVMYRQMSVFNNILDINVSEEVTAPAAENSLVKTLMQGLDTLGLSARSFNSLERAGLKYLGELVLMSESELKDIKNLGKKSLEEIKAKLEELGFPVGTELDQETAKQLKKKIESSKK</sequence>
<evidence type="ECO:0000256" key="4">
    <source>
        <dbReference type="ARBA" id="ARBA00022478"/>
    </source>
</evidence>
<keyword evidence="5 11" id="KW-0808">Transferase</keyword>
<dbReference type="GO" id="GO:0005737">
    <property type="term" value="C:cytoplasm"/>
    <property type="evidence" value="ECO:0007669"/>
    <property type="project" value="UniProtKB-ARBA"/>
</dbReference>
<evidence type="ECO:0000313" key="13">
    <source>
        <dbReference type="EMBL" id="SFP56231.1"/>
    </source>
</evidence>
<dbReference type="Gene3D" id="1.10.150.20">
    <property type="entry name" value="5' to 3' exonuclease, C-terminal subdomain"/>
    <property type="match status" value="1"/>
</dbReference>
<proteinExistence type="inferred from homology"/>
<dbReference type="GO" id="GO:0003677">
    <property type="term" value="F:DNA binding"/>
    <property type="evidence" value="ECO:0007669"/>
    <property type="project" value="UniProtKB-UniRule"/>
</dbReference>
<evidence type="ECO:0000256" key="2">
    <source>
        <dbReference type="ARBA" id="ARBA00012418"/>
    </source>
</evidence>
<dbReference type="CDD" id="cd06928">
    <property type="entry name" value="RNAP_alpha_NTD"/>
    <property type="match status" value="1"/>
</dbReference>
<dbReference type="EC" id="2.7.7.6" evidence="2 11"/>
<dbReference type="InterPro" id="IPR011260">
    <property type="entry name" value="RNAP_asu_C"/>
</dbReference>
<keyword evidence="4 11" id="KW-0240">DNA-directed RNA polymerase</keyword>
<dbReference type="InterPro" id="IPR011773">
    <property type="entry name" value="DNA-dir_RpoA"/>
</dbReference>
<comment type="similarity">
    <text evidence="1 11">Belongs to the RNA polymerase alpha chain family.</text>
</comment>
<dbReference type="InterPro" id="IPR011263">
    <property type="entry name" value="DNA-dir_RNA_pol_RpoA/D/Rpb3"/>
</dbReference>
<dbReference type="GO" id="GO:0003899">
    <property type="term" value="F:DNA-directed RNA polymerase activity"/>
    <property type="evidence" value="ECO:0007669"/>
    <property type="project" value="UniProtKB-UniRule"/>
</dbReference>
<dbReference type="STRING" id="223786.SAMN05216234_12618"/>
<evidence type="ECO:0000256" key="8">
    <source>
        <dbReference type="ARBA" id="ARBA00032524"/>
    </source>
</evidence>
<dbReference type="GO" id="GO:0046983">
    <property type="term" value="F:protein dimerization activity"/>
    <property type="evidence" value="ECO:0007669"/>
    <property type="project" value="InterPro"/>
</dbReference>
<dbReference type="Pfam" id="PF03118">
    <property type="entry name" value="RNA_pol_A_CTD"/>
    <property type="match status" value="1"/>
</dbReference>
<dbReference type="EMBL" id="FOXB01000026">
    <property type="protein sequence ID" value="SFP56231.1"/>
    <property type="molecule type" value="Genomic_DNA"/>
</dbReference>
<gene>
    <name evidence="11" type="primary">rpoA</name>
    <name evidence="13" type="ORF">SAMN05216234_12618</name>
</gene>
<dbReference type="Proteomes" id="UP000199227">
    <property type="component" value="Unassembled WGS sequence"/>
</dbReference>
<dbReference type="GO" id="GO:0000428">
    <property type="term" value="C:DNA-directed RNA polymerase complex"/>
    <property type="evidence" value="ECO:0007669"/>
    <property type="project" value="UniProtKB-KW"/>
</dbReference>
<dbReference type="SUPFAM" id="SSF55257">
    <property type="entry name" value="RBP11-like subunits of RNA polymerase"/>
    <property type="match status" value="1"/>
</dbReference>
<dbReference type="InterPro" id="IPR011262">
    <property type="entry name" value="DNA-dir_RNA_pol_insert"/>
</dbReference>
<evidence type="ECO:0000256" key="7">
    <source>
        <dbReference type="ARBA" id="ARBA00023163"/>
    </source>
</evidence>
<dbReference type="Pfam" id="PF01193">
    <property type="entry name" value="RNA_pol_L"/>
    <property type="match status" value="1"/>
</dbReference>
<feature type="region of interest" description="Alpha C-terminal domain (alpha-CTD)" evidence="11">
    <location>
        <begin position="247"/>
        <end position="333"/>
    </location>
</feature>
<organism evidence="13 14">
    <name type="scientific">Hydrogenimonas thermophila</name>
    <dbReference type="NCBI Taxonomy" id="223786"/>
    <lineage>
        <taxon>Bacteria</taxon>
        <taxon>Pseudomonadati</taxon>
        <taxon>Campylobacterota</taxon>
        <taxon>Epsilonproteobacteria</taxon>
        <taxon>Campylobacterales</taxon>
        <taxon>Hydrogenimonadaceae</taxon>
        <taxon>Hydrogenimonas</taxon>
    </lineage>
</organism>
<keyword evidence="7 11" id="KW-0804">Transcription</keyword>
<dbReference type="HAMAP" id="MF_00059">
    <property type="entry name" value="RNApol_bact_RpoA"/>
    <property type="match status" value="1"/>
</dbReference>
<feature type="region of interest" description="Alpha N-terminal domain (alpha-NTD)" evidence="11">
    <location>
        <begin position="1"/>
        <end position="235"/>
    </location>
</feature>
<dbReference type="SUPFAM" id="SSF47789">
    <property type="entry name" value="C-terminal domain of RNA polymerase alpha subunit"/>
    <property type="match status" value="1"/>
</dbReference>
<evidence type="ECO:0000256" key="6">
    <source>
        <dbReference type="ARBA" id="ARBA00022695"/>
    </source>
</evidence>
<comment type="domain">
    <text evidence="11">The N-terminal domain is essential for RNAP assembly and basal transcription, whereas the C-terminal domain is involved in interaction with transcriptional regulators and with upstream promoter elements.</text>
</comment>
<dbReference type="InterPro" id="IPR036643">
    <property type="entry name" value="RNApol_insert_sf"/>
</dbReference>
<evidence type="ECO:0000256" key="3">
    <source>
        <dbReference type="ARBA" id="ARBA00015972"/>
    </source>
</evidence>
<dbReference type="NCBIfam" id="NF003517">
    <property type="entry name" value="PRK05182.2-3"/>
    <property type="match status" value="1"/>
</dbReference>
<dbReference type="AlphaFoldDB" id="A0A1I5RD47"/>
<comment type="function">
    <text evidence="11">DNA-dependent RNA polymerase catalyzes the transcription of DNA into RNA using the four ribonucleoside triphosphates as substrates.</text>
</comment>
<reference evidence="13 14" key="1">
    <citation type="submission" date="2016-10" db="EMBL/GenBank/DDBJ databases">
        <authorList>
            <person name="de Groot N.N."/>
        </authorList>
    </citation>
    <scope>NUCLEOTIDE SEQUENCE [LARGE SCALE GENOMIC DNA]</scope>
    <source>
        <strain evidence="13 14">EP1-55-1</strain>
    </source>
</reference>
<protein>
    <recommendedName>
        <fullName evidence="3 11">DNA-directed RNA polymerase subunit alpha</fullName>
        <shortName evidence="11">RNAP subunit alpha</shortName>
        <ecNumber evidence="2 11">2.7.7.6</ecNumber>
    </recommendedName>
    <alternativeName>
        <fullName evidence="9 11">RNA polymerase subunit alpha</fullName>
    </alternativeName>
    <alternativeName>
        <fullName evidence="8 11">Transcriptase subunit alpha</fullName>
    </alternativeName>
</protein>
<dbReference type="OrthoDB" id="9805706at2"/>
<dbReference type="Pfam" id="PF01000">
    <property type="entry name" value="RNA_pol_A_bac"/>
    <property type="match status" value="1"/>
</dbReference>
<evidence type="ECO:0000256" key="9">
    <source>
        <dbReference type="ARBA" id="ARBA00033070"/>
    </source>
</evidence>
<evidence type="ECO:0000313" key="14">
    <source>
        <dbReference type="Proteomes" id="UP000199227"/>
    </source>
</evidence>
<feature type="domain" description="DNA-directed RNA polymerase RpoA/D/Rpb3-type" evidence="12">
    <location>
        <begin position="23"/>
        <end position="229"/>
    </location>
</feature>
<dbReference type="GO" id="GO:0006351">
    <property type="term" value="P:DNA-templated transcription"/>
    <property type="evidence" value="ECO:0007669"/>
    <property type="project" value="UniProtKB-UniRule"/>
</dbReference>
<comment type="catalytic activity">
    <reaction evidence="10 11">
        <text>RNA(n) + a ribonucleoside 5'-triphosphate = RNA(n+1) + diphosphate</text>
        <dbReference type="Rhea" id="RHEA:21248"/>
        <dbReference type="Rhea" id="RHEA-COMP:14527"/>
        <dbReference type="Rhea" id="RHEA-COMP:17342"/>
        <dbReference type="ChEBI" id="CHEBI:33019"/>
        <dbReference type="ChEBI" id="CHEBI:61557"/>
        <dbReference type="ChEBI" id="CHEBI:140395"/>
        <dbReference type="EC" id="2.7.7.6"/>
    </reaction>
</comment>
<dbReference type="RefSeq" id="WP_092912908.1">
    <property type="nucleotide sequence ID" value="NZ_CP136592.1"/>
</dbReference>
<dbReference type="SUPFAM" id="SSF56553">
    <property type="entry name" value="Insert subdomain of RNA polymerase alpha subunit"/>
    <property type="match status" value="1"/>
</dbReference>
<evidence type="ECO:0000256" key="10">
    <source>
        <dbReference type="ARBA" id="ARBA00048552"/>
    </source>
</evidence>
<dbReference type="NCBIfam" id="TIGR02027">
    <property type="entry name" value="rpoA"/>
    <property type="match status" value="1"/>
</dbReference>
<evidence type="ECO:0000256" key="1">
    <source>
        <dbReference type="ARBA" id="ARBA00007123"/>
    </source>
</evidence>
<dbReference type="NCBIfam" id="NF003519">
    <property type="entry name" value="PRK05182.2-5"/>
    <property type="match status" value="1"/>
</dbReference>
<comment type="subunit">
    <text evidence="11">Homodimer. The RNAP catalytic core consists of 2 alpha, 1 beta, 1 beta' and 1 omega subunit. When a sigma factor is associated with the core the holoenzyme is formed, which can initiate transcription.</text>
</comment>
<dbReference type="SMART" id="SM00662">
    <property type="entry name" value="RPOLD"/>
    <property type="match status" value="1"/>
</dbReference>
<dbReference type="Gene3D" id="3.30.1360.10">
    <property type="entry name" value="RNA polymerase, RBP11-like subunit"/>
    <property type="match status" value="1"/>
</dbReference>
<evidence type="ECO:0000256" key="11">
    <source>
        <dbReference type="HAMAP-Rule" id="MF_00059"/>
    </source>
</evidence>
<evidence type="ECO:0000259" key="12">
    <source>
        <dbReference type="SMART" id="SM00662"/>
    </source>
</evidence>
<dbReference type="Gene3D" id="2.170.120.12">
    <property type="entry name" value="DNA-directed RNA polymerase, insert domain"/>
    <property type="match status" value="1"/>
</dbReference>
<accession>A0A1I5RD47</accession>
<dbReference type="InterPro" id="IPR036603">
    <property type="entry name" value="RBP11-like"/>
</dbReference>